<name>A0ABV8HJS6_9ACTN</name>
<proteinExistence type="predicted"/>
<keyword evidence="2" id="KW-0012">Acyltransferase</keyword>
<sequence length="281" mass="30186">MTPFEITTASVGEMSDLRKWAHDEGWNPGESDVLAFHSADPGGFFVGRLDGEPVASVSGVRYGADFGFIGLYIARPSVRGRGYGIQLWRTAMEHLAGRNIGLDGVVAQQDNYRKSGFRRAWTHVRYEGVPAAEPAPGDIAVVDGRSIPFARLAAYDRRFFPAARDAFLATWVGMPGHTSLAAVRDGELRGFAVMRPAQTCSRIGPLYAASPDIALALVRAMSAGAPQSVVALDVPDINSRAVELVERLGLSPTFECARMYTGPDPEVDTAGIYAPTTIELG</sequence>
<feature type="domain" description="N-acetyltransferase" evidence="1">
    <location>
        <begin position="4"/>
        <end position="136"/>
    </location>
</feature>
<dbReference type="InterPro" id="IPR041496">
    <property type="entry name" value="YitH/HolE_GNAT"/>
</dbReference>
<dbReference type="Pfam" id="PF18014">
    <property type="entry name" value="Acetyltransf_18"/>
    <property type="match status" value="1"/>
</dbReference>
<accession>A0ABV8HJS6</accession>
<dbReference type="EMBL" id="JBHSBB010000009">
    <property type="protein sequence ID" value="MFC4032288.1"/>
    <property type="molecule type" value="Genomic_DNA"/>
</dbReference>
<organism evidence="2 3">
    <name type="scientific">Streptomyces polygonati</name>
    <dbReference type="NCBI Taxonomy" id="1617087"/>
    <lineage>
        <taxon>Bacteria</taxon>
        <taxon>Bacillati</taxon>
        <taxon>Actinomycetota</taxon>
        <taxon>Actinomycetes</taxon>
        <taxon>Kitasatosporales</taxon>
        <taxon>Streptomycetaceae</taxon>
        <taxon>Streptomyces</taxon>
    </lineage>
</organism>
<dbReference type="InterPro" id="IPR016181">
    <property type="entry name" value="Acyl_CoA_acyltransferase"/>
</dbReference>
<comment type="caution">
    <text evidence="2">The sequence shown here is derived from an EMBL/GenBank/DDBJ whole genome shotgun (WGS) entry which is preliminary data.</text>
</comment>
<gene>
    <name evidence="2" type="ORF">ACFO3J_12440</name>
</gene>
<reference evidence="3" key="1">
    <citation type="journal article" date="2019" name="Int. J. Syst. Evol. Microbiol.">
        <title>The Global Catalogue of Microorganisms (GCM) 10K type strain sequencing project: providing services to taxonomists for standard genome sequencing and annotation.</title>
        <authorList>
            <consortium name="The Broad Institute Genomics Platform"/>
            <consortium name="The Broad Institute Genome Sequencing Center for Infectious Disease"/>
            <person name="Wu L."/>
            <person name="Ma J."/>
        </authorList>
    </citation>
    <scope>NUCLEOTIDE SEQUENCE [LARGE SCALE GENOMIC DNA]</scope>
    <source>
        <strain evidence="3">CGMCC 4.7237</strain>
    </source>
</reference>
<dbReference type="CDD" id="cd04301">
    <property type="entry name" value="NAT_SF"/>
    <property type="match status" value="1"/>
</dbReference>
<dbReference type="SUPFAM" id="SSF55729">
    <property type="entry name" value="Acyl-CoA N-acyltransferases (Nat)"/>
    <property type="match status" value="1"/>
</dbReference>
<dbReference type="PANTHER" id="PTHR47237">
    <property type="entry name" value="SLL0310 PROTEIN"/>
    <property type="match status" value="1"/>
</dbReference>
<dbReference type="RefSeq" id="WP_386429096.1">
    <property type="nucleotide sequence ID" value="NZ_JBHSBB010000009.1"/>
</dbReference>
<dbReference type="PANTHER" id="PTHR47237:SF1">
    <property type="entry name" value="SLL0310 PROTEIN"/>
    <property type="match status" value="1"/>
</dbReference>
<dbReference type="Pfam" id="PF00583">
    <property type="entry name" value="Acetyltransf_1"/>
    <property type="match status" value="1"/>
</dbReference>
<dbReference type="Gene3D" id="3.40.630.90">
    <property type="match status" value="1"/>
</dbReference>
<evidence type="ECO:0000313" key="2">
    <source>
        <dbReference type="EMBL" id="MFC4032288.1"/>
    </source>
</evidence>
<evidence type="ECO:0000313" key="3">
    <source>
        <dbReference type="Proteomes" id="UP001595765"/>
    </source>
</evidence>
<dbReference type="Gene3D" id="3.40.630.30">
    <property type="match status" value="1"/>
</dbReference>
<evidence type="ECO:0000259" key="1">
    <source>
        <dbReference type="PROSITE" id="PS51186"/>
    </source>
</evidence>
<keyword evidence="3" id="KW-1185">Reference proteome</keyword>
<dbReference type="InterPro" id="IPR052729">
    <property type="entry name" value="Acyl/Acetyltrans_Enzymes"/>
</dbReference>
<dbReference type="Proteomes" id="UP001595765">
    <property type="component" value="Unassembled WGS sequence"/>
</dbReference>
<protein>
    <submittedName>
        <fullName evidence="2">GNAT family N-acetyltransferase</fullName>
        <ecNumber evidence="2">2.3.1.-</ecNumber>
    </submittedName>
</protein>
<dbReference type="EC" id="2.3.1.-" evidence="2"/>
<dbReference type="PROSITE" id="PS51186">
    <property type="entry name" value="GNAT"/>
    <property type="match status" value="1"/>
</dbReference>
<keyword evidence="2" id="KW-0808">Transferase</keyword>
<dbReference type="GO" id="GO:0016746">
    <property type="term" value="F:acyltransferase activity"/>
    <property type="evidence" value="ECO:0007669"/>
    <property type="project" value="UniProtKB-KW"/>
</dbReference>
<dbReference type="InterPro" id="IPR000182">
    <property type="entry name" value="GNAT_dom"/>
</dbReference>